<reference evidence="7" key="1">
    <citation type="submission" date="2016-09" db="EMBL/GenBank/DDBJ databases">
        <authorList>
            <person name="Jeantristanb JTB J.-T."/>
            <person name="Ricardo R."/>
        </authorList>
    </citation>
    <scope>NUCLEOTIDE SEQUENCE [LARGE SCALE GENOMIC DNA]</scope>
</reference>
<evidence type="ECO:0000256" key="2">
    <source>
        <dbReference type="ARBA" id="ARBA00022741"/>
    </source>
</evidence>
<dbReference type="CDD" id="cd01428">
    <property type="entry name" value="ADK"/>
    <property type="match status" value="1"/>
</dbReference>
<dbReference type="InterPro" id="IPR000850">
    <property type="entry name" value="Adenylat/UMP-CMP_kin"/>
</dbReference>
<organism evidence="6 7">
    <name type="scientific">Microbotryum intermedium</name>
    <dbReference type="NCBI Taxonomy" id="269621"/>
    <lineage>
        <taxon>Eukaryota</taxon>
        <taxon>Fungi</taxon>
        <taxon>Dikarya</taxon>
        <taxon>Basidiomycota</taxon>
        <taxon>Pucciniomycotina</taxon>
        <taxon>Microbotryomycetes</taxon>
        <taxon>Microbotryales</taxon>
        <taxon>Microbotryaceae</taxon>
        <taxon>Microbotryum</taxon>
    </lineage>
</organism>
<dbReference type="HAMAP" id="MF_00235">
    <property type="entry name" value="Adenylate_kinase_Adk"/>
    <property type="match status" value="1"/>
</dbReference>
<dbReference type="PROSITE" id="PS00113">
    <property type="entry name" value="ADENYLATE_KINASE"/>
    <property type="match status" value="1"/>
</dbReference>
<evidence type="ECO:0000256" key="3">
    <source>
        <dbReference type="ARBA" id="ARBA00022777"/>
    </source>
</evidence>
<dbReference type="InterPro" id="IPR006259">
    <property type="entry name" value="Adenyl_kin_sub"/>
</dbReference>
<dbReference type="Pfam" id="PF05191">
    <property type="entry name" value="ADK_lid"/>
    <property type="match status" value="1"/>
</dbReference>
<dbReference type="Gene3D" id="3.40.50.300">
    <property type="entry name" value="P-loop containing nucleotide triphosphate hydrolases"/>
    <property type="match status" value="1"/>
</dbReference>
<comment type="similarity">
    <text evidence="4">Belongs to the adenylate kinase family.</text>
</comment>
<dbReference type="Pfam" id="PF00406">
    <property type="entry name" value="ADK"/>
    <property type="match status" value="1"/>
</dbReference>
<gene>
    <name evidence="6" type="ORF">BQ2448_5715</name>
</gene>
<dbReference type="InterPro" id="IPR033690">
    <property type="entry name" value="Adenylat_kinase_CS"/>
</dbReference>
<dbReference type="NCBIfam" id="TIGR01351">
    <property type="entry name" value="adk"/>
    <property type="match status" value="1"/>
</dbReference>
<dbReference type="PRINTS" id="PR00094">
    <property type="entry name" value="ADENYLTKNASE"/>
</dbReference>
<feature type="domain" description="Adenylate kinase active site lid" evidence="5">
    <location>
        <begin position="189"/>
        <end position="224"/>
    </location>
</feature>
<dbReference type="STRING" id="269621.A0A238F2X4"/>
<dbReference type="SUPFAM" id="SSF52540">
    <property type="entry name" value="P-loop containing nucleoside triphosphate hydrolases"/>
    <property type="match status" value="1"/>
</dbReference>
<evidence type="ECO:0000313" key="7">
    <source>
        <dbReference type="Proteomes" id="UP000198372"/>
    </source>
</evidence>
<dbReference type="EMBL" id="FMSP01000001">
    <property type="protein sequence ID" value="SCV67069.1"/>
    <property type="molecule type" value="Genomic_DNA"/>
</dbReference>
<dbReference type="GO" id="GO:0005524">
    <property type="term" value="F:ATP binding"/>
    <property type="evidence" value="ECO:0007669"/>
    <property type="project" value="InterPro"/>
</dbReference>
<dbReference type="Proteomes" id="UP000198372">
    <property type="component" value="Unassembled WGS sequence"/>
</dbReference>
<dbReference type="GO" id="GO:0004017">
    <property type="term" value="F:AMP kinase activity"/>
    <property type="evidence" value="ECO:0007669"/>
    <property type="project" value="InterPro"/>
</dbReference>
<evidence type="ECO:0000256" key="1">
    <source>
        <dbReference type="ARBA" id="ARBA00022679"/>
    </source>
</evidence>
<keyword evidence="7" id="KW-1185">Reference proteome</keyword>
<accession>A0A238F2X4</accession>
<dbReference type="PANTHER" id="PTHR23359">
    <property type="entry name" value="NUCLEOTIDE KINASE"/>
    <property type="match status" value="1"/>
</dbReference>
<proteinExistence type="inferred from homology"/>
<dbReference type="OrthoDB" id="439792at2759"/>
<dbReference type="InterPro" id="IPR027417">
    <property type="entry name" value="P-loop_NTPase"/>
</dbReference>
<keyword evidence="2" id="KW-0547">Nucleotide-binding</keyword>
<name>A0A238F2X4_9BASI</name>
<evidence type="ECO:0000259" key="5">
    <source>
        <dbReference type="Pfam" id="PF05191"/>
    </source>
</evidence>
<dbReference type="AlphaFoldDB" id="A0A238F2X4"/>
<evidence type="ECO:0000256" key="4">
    <source>
        <dbReference type="RuleBase" id="RU003330"/>
    </source>
</evidence>
<sequence length="287" mass="31673">MMSVKGYRVLLHQPRPRIGASTFLHSHKAPIDRDLPWAAAATGTTQSLRQCLGATRCLRAEAASIRKLRMIILGAPGSGKGTQGERILKKWDLATIGVGDLLRAEIQRGSPLGSVAKEAMAAGDEVVLRLIEPELQALTDRDWILDGFPRKASQAALLDELLASSQDSLNLVVNLNVPDDVILERIEGRWLHARSGRVYNNSFNPPKTPGKDDVTGEDLTQRLDDTAKILSKRLSAFHAENEPLLKYYTGTNTEVVTLTGRTSDQIYPQLEALLEEKFPNLPRKRNP</sequence>
<evidence type="ECO:0000313" key="6">
    <source>
        <dbReference type="EMBL" id="SCV67069.1"/>
    </source>
</evidence>
<dbReference type="InterPro" id="IPR007862">
    <property type="entry name" value="Adenylate_kinase_lid-dom"/>
</dbReference>
<keyword evidence="1 4" id="KW-0808">Transferase</keyword>
<protein>
    <submittedName>
        <fullName evidence="6">BQ2448_5715 protein</fullName>
    </submittedName>
</protein>
<keyword evidence="3 4" id="KW-0418">Kinase</keyword>
<dbReference type="FunFam" id="3.40.50.300:FF:000106">
    <property type="entry name" value="Adenylate kinase mitochondrial"/>
    <property type="match status" value="1"/>
</dbReference>